<feature type="region of interest" description="Disordered" evidence="6">
    <location>
        <begin position="469"/>
        <end position="505"/>
    </location>
</feature>
<dbReference type="STRING" id="544712.C6HC44"/>
<dbReference type="PANTHER" id="PTHR11037:SF20">
    <property type="entry name" value="PROTEIN GRAINYHEAD"/>
    <property type="match status" value="1"/>
</dbReference>
<dbReference type="InterPro" id="IPR057520">
    <property type="entry name" value="GRHL1/CP2_C"/>
</dbReference>
<evidence type="ECO:0000256" key="4">
    <source>
        <dbReference type="ARBA" id="ARBA00023163"/>
    </source>
</evidence>
<dbReference type="OrthoDB" id="7680836at2759"/>
<comment type="subcellular location">
    <subcellularLocation>
        <location evidence="1">Nucleus</location>
    </subcellularLocation>
</comment>
<feature type="region of interest" description="Disordered" evidence="6">
    <location>
        <begin position="45"/>
        <end position="77"/>
    </location>
</feature>
<dbReference type="VEuPathDB" id="FungiDB:HCDG_03593"/>
<feature type="domain" description="Grh/CP2 DB" evidence="7">
    <location>
        <begin position="229"/>
        <end position="471"/>
    </location>
</feature>
<name>C6HC44_AJECH</name>
<evidence type="ECO:0000313" key="9">
    <source>
        <dbReference type="Proteomes" id="UP000002624"/>
    </source>
</evidence>
<dbReference type="Pfam" id="PF25416">
    <property type="entry name" value="GRHL1_C"/>
    <property type="match status" value="1"/>
</dbReference>
<evidence type="ECO:0000256" key="2">
    <source>
        <dbReference type="ARBA" id="ARBA00023015"/>
    </source>
</evidence>
<dbReference type="GO" id="GO:0001228">
    <property type="term" value="F:DNA-binding transcription activator activity, RNA polymerase II-specific"/>
    <property type="evidence" value="ECO:0007669"/>
    <property type="project" value="TreeGrafter"/>
</dbReference>
<keyword evidence="4" id="KW-0804">Transcription</keyword>
<dbReference type="Pfam" id="PF04516">
    <property type="entry name" value="CP2"/>
    <property type="match status" value="1"/>
</dbReference>
<dbReference type="PROSITE" id="PS51968">
    <property type="entry name" value="GRH_CP2_DB"/>
    <property type="match status" value="1"/>
</dbReference>
<evidence type="ECO:0000256" key="3">
    <source>
        <dbReference type="ARBA" id="ARBA00023125"/>
    </source>
</evidence>
<evidence type="ECO:0000313" key="8">
    <source>
        <dbReference type="EMBL" id="EER42134.1"/>
    </source>
</evidence>
<organism evidence="8 9">
    <name type="scientific">Ajellomyces capsulatus (strain H143)</name>
    <name type="common">Darling's disease fungus</name>
    <name type="synonym">Histoplasma capsulatum</name>
    <dbReference type="NCBI Taxonomy" id="544712"/>
    <lineage>
        <taxon>Eukaryota</taxon>
        <taxon>Fungi</taxon>
        <taxon>Dikarya</taxon>
        <taxon>Ascomycota</taxon>
        <taxon>Pezizomycotina</taxon>
        <taxon>Eurotiomycetes</taxon>
        <taxon>Eurotiomycetidae</taxon>
        <taxon>Onygenales</taxon>
        <taxon>Ajellomycetaceae</taxon>
        <taxon>Histoplasma</taxon>
    </lineage>
</organism>
<evidence type="ECO:0000256" key="6">
    <source>
        <dbReference type="SAM" id="MobiDB-lite"/>
    </source>
</evidence>
<proteinExistence type="predicted"/>
<feature type="compositionally biased region" description="Low complexity" evidence="6">
    <location>
        <begin position="484"/>
        <end position="497"/>
    </location>
</feature>
<evidence type="ECO:0000256" key="1">
    <source>
        <dbReference type="ARBA" id="ARBA00004123"/>
    </source>
</evidence>
<dbReference type="AlphaFoldDB" id="C6HC44"/>
<dbReference type="eggNOG" id="KOG4091">
    <property type="taxonomic scope" value="Eukaryota"/>
</dbReference>
<sequence length="659" mass="72343">MFRNRKSSQKPGEELYSNFKQKFPEICPGVGSTTAQNIPGKILADAPMKQATPQRPTMDSEENKATEQTPKGLPDHWRFTPSIMDPNSYAFTSLANQPSTYYTATPTGMGISCHSQVPDLSTPGMTLNLLSPLSIPPATSATDAAAMQSAIDMNSFHSFPPHPANGVDSFHHPPPYTPCGFVNRDARYDPLHVENSPINGVNTTNHIGLIPHGIGLSTPVDNHPTPGGENFRFNVTLKAATAMVKDPDEIPITYLNKGQAYTMSVLDTAPMTSGTQPLKYRTYIRISFEDDEQRSKPASCWQLWKEGRGSNEAHHRDGKLLAVEHVDPNQGGDGDIRPSQVHLETSNFDGFSVIWSPNPATGNPCCSISGVKGIPVRLCAKTEVISMGHGDPPLEDRPEVCYCKVKLFRDHGAERKLSNDVAHVKKLIDKLKQQISQAELGSGYDRRKRSGSFVKGKLARHKRGWSGFPHQQQVYDGSRHDSMDWSSVSQQDSDSQQHISNNGRYLSHPVKVQKVSADGRSGNDGWIEAMDVDATYQPPLVVPKKPTSCFYVQIRQPCGNQVPDGYYHAVYLSQRTAKDLVHVISKKCKIDASRVVRALCLRGNGLHVILDDDIVNELPEGQDMAAEISEVRDCSLDASTDGDSSTTSTSSGIEVKLIF</sequence>
<evidence type="ECO:0000256" key="5">
    <source>
        <dbReference type="ARBA" id="ARBA00023242"/>
    </source>
</evidence>
<dbReference type="OMA" id="NQPPGYY"/>
<dbReference type="InterPro" id="IPR007604">
    <property type="entry name" value="CP2"/>
</dbReference>
<keyword evidence="2" id="KW-0805">Transcription regulation</keyword>
<gene>
    <name evidence="8" type="ORF">HCDG_03593</name>
</gene>
<dbReference type="GO" id="GO:0005634">
    <property type="term" value="C:nucleus"/>
    <property type="evidence" value="ECO:0007669"/>
    <property type="project" value="UniProtKB-SubCell"/>
</dbReference>
<evidence type="ECO:0000259" key="7">
    <source>
        <dbReference type="PROSITE" id="PS51968"/>
    </source>
</evidence>
<keyword evidence="5" id="KW-0539">Nucleus</keyword>
<reference evidence="9" key="1">
    <citation type="submission" date="2009-05" db="EMBL/GenBank/DDBJ databases">
        <title>The genome sequence of Ajellomyces capsulatus strain H143.</title>
        <authorList>
            <person name="Champion M."/>
            <person name="Cuomo C.A."/>
            <person name="Ma L.-J."/>
            <person name="Henn M.R."/>
            <person name="Sil A."/>
            <person name="Goldman B."/>
            <person name="Young S.K."/>
            <person name="Kodira C.D."/>
            <person name="Zeng Q."/>
            <person name="Koehrsen M."/>
            <person name="Alvarado L."/>
            <person name="Berlin A.M."/>
            <person name="Borenstein D."/>
            <person name="Chen Z."/>
            <person name="Engels R."/>
            <person name="Freedman E."/>
            <person name="Gellesch M."/>
            <person name="Goldberg J."/>
            <person name="Griggs A."/>
            <person name="Gujja S."/>
            <person name="Heiman D.I."/>
            <person name="Hepburn T.A."/>
            <person name="Howarth C."/>
            <person name="Jen D."/>
            <person name="Larson L."/>
            <person name="Lewis B."/>
            <person name="Mehta T."/>
            <person name="Park D."/>
            <person name="Pearson M."/>
            <person name="Roberts A."/>
            <person name="Saif S."/>
            <person name="Shea T.D."/>
            <person name="Shenoy N."/>
            <person name="Sisk P."/>
            <person name="Stolte C."/>
            <person name="Sykes S."/>
            <person name="Walk T."/>
            <person name="White J."/>
            <person name="Yandava C."/>
            <person name="Klein B."/>
            <person name="McEwen J.G."/>
            <person name="Puccia R."/>
            <person name="Goldman G.H."/>
            <person name="Felipe M.S."/>
            <person name="Nino-Vega G."/>
            <person name="San-Blas G."/>
            <person name="Taylor J.W."/>
            <person name="Mendoza L."/>
            <person name="Galagan J.E."/>
            <person name="Nusbaum C."/>
            <person name="Birren B.W."/>
        </authorList>
    </citation>
    <scope>NUCLEOTIDE SEQUENCE [LARGE SCALE GENOMIC DNA]</scope>
    <source>
        <strain evidence="9">H143</strain>
    </source>
</reference>
<dbReference type="GO" id="GO:0000978">
    <property type="term" value="F:RNA polymerase II cis-regulatory region sequence-specific DNA binding"/>
    <property type="evidence" value="ECO:0007669"/>
    <property type="project" value="TreeGrafter"/>
</dbReference>
<dbReference type="Proteomes" id="UP000002624">
    <property type="component" value="Unassembled WGS sequence"/>
</dbReference>
<dbReference type="EMBL" id="GG692422">
    <property type="protein sequence ID" value="EER42134.1"/>
    <property type="molecule type" value="Genomic_DNA"/>
</dbReference>
<dbReference type="PANTHER" id="PTHR11037">
    <property type="entry name" value="TRANSCRIPTION FACTOR CP2"/>
    <property type="match status" value="1"/>
</dbReference>
<keyword evidence="3" id="KW-0238">DNA-binding</keyword>
<dbReference type="InterPro" id="IPR040167">
    <property type="entry name" value="TF_CP2-like"/>
</dbReference>
<protein>
    <submittedName>
        <fullName evidence="8">CP2 transcription factor</fullName>
    </submittedName>
</protein>
<accession>C6HC44</accession>
<dbReference type="HOGENOM" id="CLU_012196_1_0_1"/>